<evidence type="ECO:0000256" key="8">
    <source>
        <dbReference type="ARBA" id="ARBA00023170"/>
    </source>
</evidence>
<dbReference type="AlphaFoldDB" id="A0A6B9C796"/>
<dbReference type="EMBL" id="MK249010">
    <property type="protein sequence ID" value="QGW45424.1"/>
    <property type="molecule type" value="mRNA"/>
</dbReference>
<evidence type="ECO:0000256" key="1">
    <source>
        <dbReference type="ARBA" id="ARBA00004651"/>
    </source>
</evidence>
<feature type="transmembrane region" description="Helical" evidence="10">
    <location>
        <begin position="262"/>
        <end position="282"/>
    </location>
</feature>
<keyword evidence="3 10" id="KW-0716">Sensory transduction</keyword>
<keyword evidence="4 10" id="KW-0812">Transmembrane</keyword>
<keyword evidence="7 10" id="KW-0472">Membrane</keyword>
<dbReference type="GO" id="GO:0005886">
    <property type="term" value="C:plasma membrane"/>
    <property type="evidence" value="ECO:0007669"/>
    <property type="project" value="UniProtKB-SubCell"/>
</dbReference>
<feature type="transmembrane region" description="Helical" evidence="10">
    <location>
        <begin position="165"/>
        <end position="193"/>
    </location>
</feature>
<organism evidence="11">
    <name type="scientific">Bradysia odoriphaga</name>
    <dbReference type="NCBI Taxonomy" id="1564500"/>
    <lineage>
        <taxon>Eukaryota</taxon>
        <taxon>Metazoa</taxon>
        <taxon>Ecdysozoa</taxon>
        <taxon>Arthropoda</taxon>
        <taxon>Hexapoda</taxon>
        <taxon>Insecta</taxon>
        <taxon>Pterygota</taxon>
        <taxon>Neoptera</taxon>
        <taxon>Endopterygota</taxon>
        <taxon>Diptera</taxon>
        <taxon>Nematocera</taxon>
        <taxon>Sciaroidea</taxon>
        <taxon>Sciaridae</taxon>
        <taxon>Bradysia</taxon>
    </lineage>
</organism>
<comment type="subcellular location">
    <subcellularLocation>
        <location evidence="1 10">Cell membrane</location>
        <topology evidence="1 10">Multi-pass membrane protein</topology>
    </subcellularLocation>
</comment>
<keyword evidence="2" id="KW-1003">Cell membrane</keyword>
<protein>
    <recommendedName>
        <fullName evidence="10">Odorant receptor</fullName>
    </recommendedName>
</protein>
<keyword evidence="6 10" id="KW-1133">Transmembrane helix</keyword>
<dbReference type="GO" id="GO:0005549">
    <property type="term" value="F:odorant binding"/>
    <property type="evidence" value="ECO:0007669"/>
    <property type="project" value="InterPro"/>
</dbReference>
<evidence type="ECO:0000256" key="3">
    <source>
        <dbReference type="ARBA" id="ARBA00022606"/>
    </source>
</evidence>
<evidence type="ECO:0000256" key="7">
    <source>
        <dbReference type="ARBA" id="ARBA00023136"/>
    </source>
</evidence>
<name>A0A6B9C796_9DIPT</name>
<evidence type="ECO:0000256" key="4">
    <source>
        <dbReference type="ARBA" id="ARBA00022692"/>
    </source>
</evidence>
<feature type="transmembrane region" description="Helical" evidence="10">
    <location>
        <begin position="124"/>
        <end position="145"/>
    </location>
</feature>
<evidence type="ECO:0000256" key="2">
    <source>
        <dbReference type="ARBA" id="ARBA00022475"/>
    </source>
</evidence>
<dbReference type="InterPro" id="IPR004117">
    <property type="entry name" value="7tm6_olfct_rcpt"/>
</dbReference>
<accession>A0A6B9C796</accession>
<evidence type="ECO:0000256" key="10">
    <source>
        <dbReference type="RuleBase" id="RU351113"/>
    </source>
</evidence>
<evidence type="ECO:0000313" key="11">
    <source>
        <dbReference type="EMBL" id="QGW45424.1"/>
    </source>
</evidence>
<feature type="transmembrane region" description="Helical" evidence="10">
    <location>
        <begin position="294"/>
        <end position="312"/>
    </location>
</feature>
<evidence type="ECO:0000256" key="9">
    <source>
        <dbReference type="ARBA" id="ARBA00023224"/>
    </source>
</evidence>
<keyword evidence="5 10" id="KW-0552">Olfaction</keyword>
<comment type="similarity">
    <text evidence="10">Belongs to the insect chemoreceptor superfamily. Heteromeric odorant receptor channel (TC 1.A.69) family.</text>
</comment>
<reference evidence="11" key="1">
    <citation type="submission" date="2018-11" db="EMBL/GenBank/DDBJ databases">
        <authorList>
            <person name="Zhao Y."/>
            <person name="Mu W."/>
            <person name="Zhou C."/>
        </authorList>
    </citation>
    <scope>NUCLEOTIDE SEQUENCE</scope>
</reference>
<dbReference type="GO" id="GO:0004984">
    <property type="term" value="F:olfactory receptor activity"/>
    <property type="evidence" value="ECO:0007669"/>
    <property type="project" value="InterPro"/>
</dbReference>
<sequence>MEKEYKLKMSDTYRKMIAFYHIVGLWKSENIHWKASFRQIFAFLLFVLCIILISLKAVITDDKDESVFLGATTLIGIVQIYRFYYIIWKQKKVVDLMYASSTSCTDDYETFCHVNKKSLNFTTLFKSFLVAMFALCIITAFTPLVTKRLIFNFAFPLDYKTDEMAFWMAYVFIVISFLLSLTCCFLTSMIWYIMMNFVVKFELLGNDFKNLGVISTKGQESFSVTSRPTKQTLYLQHLIEAIKSLESTDELLEEFASTFSGLFLLQIVTSSLCICGGVYSLAFSSHDDPIQDGFYCIVELYCFFDTFALMYLGNEIMVSSDRLSYCLFESNWIEQTQSCKRNILILVECLKQPQQIIVCKLFPLTLESFSIIVNRAYSMFNLLQNFRT</sequence>
<dbReference type="PANTHER" id="PTHR21137:SF35">
    <property type="entry name" value="ODORANT RECEPTOR 19A-RELATED"/>
    <property type="match status" value="1"/>
</dbReference>
<keyword evidence="8 10" id="KW-0675">Receptor</keyword>
<proteinExistence type="evidence at transcript level"/>
<evidence type="ECO:0000256" key="6">
    <source>
        <dbReference type="ARBA" id="ARBA00022989"/>
    </source>
</evidence>
<comment type="caution">
    <text evidence="10">Lacks conserved residue(s) required for the propagation of feature annotation.</text>
</comment>
<feature type="transmembrane region" description="Helical" evidence="10">
    <location>
        <begin position="40"/>
        <end position="60"/>
    </location>
</feature>
<evidence type="ECO:0000256" key="5">
    <source>
        <dbReference type="ARBA" id="ARBA00022725"/>
    </source>
</evidence>
<dbReference type="GO" id="GO:0007165">
    <property type="term" value="P:signal transduction"/>
    <property type="evidence" value="ECO:0007669"/>
    <property type="project" value="UniProtKB-KW"/>
</dbReference>
<dbReference type="Pfam" id="PF02949">
    <property type="entry name" value="7tm_6"/>
    <property type="match status" value="1"/>
</dbReference>
<feature type="transmembrane region" description="Helical" evidence="10">
    <location>
        <begin position="66"/>
        <end position="87"/>
    </location>
</feature>
<keyword evidence="9 10" id="KW-0807">Transducer</keyword>
<dbReference type="PANTHER" id="PTHR21137">
    <property type="entry name" value="ODORANT RECEPTOR"/>
    <property type="match status" value="1"/>
</dbReference>